<dbReference type="Proteomes" id="UP000327157">
    <property type="component" value="Chromosome 15"/>
</dbReference>
<name>A0A5N5GPZ7_9ROSA</name>
<gene>
    <name evidence="1" type="ORF">D8674_013498</name>
</gene>
<reference evidence="2" key="2">
    <citation type="submission" date="2019-10" db="EMBL/GenBank/DDBJ databases">
        <title>A de novo genome assembly of a pear dwarfing rootstock.</title>
        <authorList>
            <person name="Wang F."/>
            <person name="Wang J."/>
            <person name="Li S."/>
            <person name="Zhang Y."/>
            <person name="Fang M."/>
            <person name="Ma L."/>
            <person name="Zhao Y."/>
            <person name="Jiang S."/>
        </authorList>
    </citation>
    <scope>NUCLEOTIDE SEQUENCE [LARGE SCALE GENOMIC DNA]</scope>
</reference>
<organism evidence="1 2">
    <name type="scientific">Pyrus ussuriensis x Pyrus communis</name>
    <dbReference type="NCBI Taxonomy" id="2448454"/>
    <lineage>
        <taxon>Eukaryota</taxon>
        <taxon>Viridiplantae</taxon>
        <taxon>Streptophyta</taxon>
        <taxon>Embryophyta</taxon>
        <taxon>Tracheophyta</taxon>
        <taxon>Spermatophyta</taxon>
        <taxon>Magnoliopsida</taxon>
        <taxon>eudicotyledons</taxon>
        <taxon>Gunneridae</taxon>
        <taxon>Pentapetalae</taxon>
        <taxon>rosids</taxon>
        <taxon>fabids</taxon>
        <taxon>Rosales</taxon>
        <taxon>Rosaceae</taxon>
        <taxon>Amygdaloideae</taxon>
        <taxon>Maleae</taxon>
        <taxon>Pyrus</taxon>
    </lineage>
</organism>
<dbReference type="AlphaFoldDB" id="A0A5N5GPZ7"/>
<reference evidence="1 2" key="1">
    <citation type="submission" date="2019-09" db="EMBL/GenBank/DDBJ databases">
        <authorList>
            <person name="Ou C."/>
        </authorList>
    </citation>
    <scope>NUCLEOTIDE SEQUENCE [LARGE SCALE GENOMIC DNA]</scope>
    <source>
        <strain evidence="1">S2</strain>
        <tissue evidence="1">Leaf</tissue>
    </source>
</reference>
<dbReference type="EMBL" id="SMOL01000401">
    <property type="protein sequence ID" value="KAB2617629.1"/>
    <property type="molecule type" value="Genomic_DNA"/>
</dbReference>
<accession>A0A5N5GPZ7</accession>
<protein>
    <submittedName>
        <fullName evidence="1">Peroxiredoxin-2E-2</fullName>
    </submittedName>
</protein>
<evidence type="ECO:0000313" key="1">
    <source>
        <dbReference type="EMBL" id="KAB2617629.1"/>
    </source>
</evidence>
<proteinExistence type="predicted"/>
<sequence length="108" mass="11914">MVSTHFALSSASYSTNPRMRFWEKVGVKASGVAKMIAFLELVRLETVRGLDVPNGIEEILEEMDLGEKIDVLGTAMPMEKVKDLGAVRSLEIVREVAIFGDLSFRVIG</sequence>
<comment type="caution">
    <text evidence="1">The sequence shown here is derived from an EMBL/GenBank/DDBJ whole genome shotgun (WGS) entry which is preliminary data.</text>
</comment>
<reference evidence="1 2" key="3">
    <citation type="submission" date="2019-11" db="EMBL/GenBank/DDBJ databases">
        <title>A de novo genome assembly of a pear dwarfing rootstock.</title>
        <authorList>
            <person name="Wang F."/>
            <person name="Wang J."/>
            <person name="Li S."/>
            <person name="Zhang Y."/>
            <person name="Fang M."/>
            <person name="Ma L."/>
            <person name="Zhao Y."/>
            <person name="Jiang S."/>
        </authorList>
    </citation>
    <scope>NUCLEOTIDE SEQUENCE [LARGE SCALE GENOMIC DNA]</scope>
    <source>
        <strain evidence="1">S2</strain>
        <tissue evidence="1">Leaf</tissue>
    </source>
</reference>
<evidence type="ECO:0000313" key="2">
    <source>
        <dbReference type="Proteomes" id="UP000327157"/>
    </source>
</evidence>
<keyword evidence="2" id="KW-1185">Reference proteome</keyword>